<keyword evidence="2" id="KW-0378">Hydrolase</keyword>
<dbReference type="PANTHER" id="PTHR46072">
    <property type="entry name" value="AMIDASE-RELATED-RELATED"/>
    <property type="match status" value="1"/>
</dbReference>
<evidence type="ECO:0000313" key="5">
    <source>
        <dbReference type="Proteomes" id="UP001201262"/>
    </source>
</evidence>
<evidence type="ECO:0000256" key="1">
    <source>
        <dbReference type="ARBA" id="ARBA00009199"/>
    </source>
</evidence>
<evidence type="ECO:0000259" key="3">
    <source>
        <dbReference type="Pfam" id="PF01425"/>
    </source>
</evidence>
<organism evidence="4 5">
    <name type="scientific">Talaromyces proteolyticus</name>
    <dbReference type="NCBI Taxonomy" id="1131652"/>
    <lineage>
        <taxon>Eukaryota</taxon>
        <taxon>Fungi</taxon>
        <taxon>Dikarya</taxon>
        <taxon>Ascomycota</taxon>
        <taxon>Pezizomycotina</taxon>
        <taxon>Eurotiomycetes</taxon>
        <taxon>Eurotiomycetidae</taxon>
        <taxon>Eurotiales</taxon>
        <taxon>Trichocomaceae</taxon>
        <taxon>Talaromyces</taxon>
        <taxon>Talaromyces sect. Bacilispori</taxon>
    </lineage>
</organism>
<sequence length="564" mass="62050">MPDPNSPAESLINDAPKWKLISTRARLNLWNSIPARWRLPSTLKIPDTNLQCVALHSGILTPKQIEVTELTTTELILRVHAASLTAVEITEAFCARAAIAHQLVNCLTEFFPEEAIEAAKALDAEFSRTRILVGPLHGIPIAIKDTWTIKGKRATNGCAAWYDRPPAEEDAPLIQVMRDSGAIIFGRTTMPQTGMALETVSPLWGRTLNPYNINFGSGGSYGGDGALVAMYGAPCAPFIRNPAAFNGLYGIRPTSDRTPRTGMASQTSGQISIKASAGSCCRSMSDIKLLTKLILTHPTVPYEHSCIPGFWNEVPSKSKLAVGVMWTDDVVTPHPPVTRALKEVASRLQAAGHDIIDFKPPIDLWEAAITTWTLYFQNGVDETKAALSSTGEPLIAQFQYNLDAFNVRKHTVAEILESHKKQDAYKASFIKKWNTTANETTTGQPIDCIIAPSAPLAGSPHDFCLWWGYMTIWNLLDYPSTIMPLKDFKIDPVNDARVAGYQPRDNPFDKPNWEIYTPGLWKNQPMTFQIVGRNCRDEELIAASEVIDSVVNKGHTPTYSHGGL</sequence>
<gene>
    <name evidence="4" type="ORF">BGW36DRAFT_450426</name>
</gene>
<evidence type="ECO:0000313" key="4">
    <source>
        <dbReference type="EMBL" id="KAH8697760.1"/>
    </source>
</evidence>
<proteinExistence type="inferred from homology"/>
<name>A0AAD4KRN9_9EURO</name>
<dbReference type="RefSeq" id="XP_046072461.1">
    <property type="nucleotide sequence ID" value="XM_046221803.1"/>
</dbReference>
<dbReference type="EMBL" id="JAJTJA010000006">
    <property type="protein sequence ID" value="KAH8697760.1"/>
    <property type="molecule type" value="Genomic_DNA"/>
</dbReference>
<dbReference type="Pfam" id="PF01425">
    <property type="entry name" value="Amidase"/>
    <property type="match status" value="1"/>
</dbReference>
<dbReference type="Gene3D" id="3.90.1300.10">
    <property type="entry name" value="Amidase signature (AS) domain"/>
    <property type="match status" value="1"/>
</dbReference>
<dbReference type="Proteomes" id="UP001201262">
    <property type="component" value="Unassembled WGS sequence"/>
</dbReference>
<dbReference type="SUPFAM" id="SSF75304">
    <property type="entry name" value="Amidase signature (AS) enzymes"/>
    <property type="match status" value="1"/>
</dbReference>
<accession>A0AAD4KRN9</accession>
<dbReference type="GO" id="GO:0016787">
    <property type="term" value="F:hydrolase activity"/>
    <property type="evidence" value="ECO:0007669"/>
    <property type="project" value="UniProtKB-KW"/>
</dbReference>
<comment type="similarity">
    <text evidence="1">Belongs to the amidase family.</text>
</comment>
<comment type="caution">
    <text evidence="4">The sequence shown here is derived from an EMBL/GenBank/DDBJ whole genome shotgun (WGS) entry which is preliminary data.</text>
</comment>
<feature type="domain" description="Amidase" evidence="3">
    <location>
        <begin position="88"/>
        <end position="540"/>
    </location>
</feature>
<dbReference type="PIRSF" id="PIRSF001221">
    <property type="entry name" value="Amidase_fungi"/>
    <property type="match status" value="1"/>
</dbReference>
<keyword evidence="5" id="KW-1185">Reference proteome</keyword>
<dbReference type="InterPro" id="IPR023631">
    <property type="entry name" value="Amidase_dom"/>
</dbReference>
<dbReference type="AlphaFoldDB" id="A0AAD4KRN9"/>
<protein>
    <submittedName>
        <fullName evidence="4">Amidase</fullName>
    </submittedName>
</protein>
<dbReference type="InterPro" id="IPR036928">
    <property type="entry name" value="AS_sf"/>
</dbReference>
<dbReference type="GeneID" id="70252090"/>
<reference evidence="4" key="1">
    <citation type="submission" date="2021-12" db="EMBL/GenBank/DDBJ databases">
        <title>Convergent genome expansion in fungi linked to evolution of root-endophyte symbiosis.</title>
        <authorList>
            <consortium name="DOE Joint Genome Institute"/>
            <person name="Ke Y.-H."/>
            <person name="Bonito G."/>
            <person name="Liao H.-L."/>
            <person name="Looney B."/>
            <person name="Rojas-Flechas A."/>
            <person name="Nash J."/>
            <person name="Hameed K."/>
            <person name="Schadt C."/>
            <person name="Martin F."/>
            <person name="Crous P.W."/>
            <person name="Miettinen O."/>
            <person name="Magnuson J.K."/>
            <person name="Labbe J."/>
            <person name="Jacobson D."/>
            <person name="Doktycz M.J."/>
            <person name="Veneault-Fourrey C."/>
            <person name="Kuo A."/>
            <person name="Mondo S."/>
            <person name="Calhoun S."/>
            <person name="Riley R."/>
            <person name="Ohm R."/>
            <person name="LaButti K."/>
            <person name="Andreopoulos B."/>
            <person name="Pangilinan J."/>
            <person name="Nolan M."/>
            <person name="Tritt A."/>
            <person name="Clum A."/>
            <person name="Lipzen A."/>
            <person name="Daum C."/>
            <person name="Barry K."/>
            <person name="Grigoriev I.V."/>
            <person name="Vilgalys R."/>
        </authorList>
    </citation>
    <scope>NUCLEOTIDE SEQUENCE</scope>
    <source>
        <strain evidence="4">PMI_201</strain>
    </source>
</reference>
<evidence type="ECO:0000256" key="2">
    <source>
        <dbReference type="ARBA" id="ARBA00022801"/>
    </source>
</evidence>